<sequence>MQFPNIRRFFTKSKELVGKFCWQAPFCLSLRPAKQRKNAPKQEKAATKLFSPHELLYFWPSI</sequence>
<dbReference type="Proteomes" id="UP000007519">
    <property type="component" value="Chromosome"/>
</dbReference>
<dbReference type="AlphaFoldDB" id="H6L1J9"/>
<name>H6L1J9_SAPGL</name>
<gene>
    <name evidence="1" type="ordered locus">SGRA_1909</name>
</gene>
<dbReference type="KEGG" id="sgn:SGRA_1909"/>
<keyword evidence="2" id="KW-1185">Reference proteome</keyword>
<proteinExistence type="predicted"/>
<organism evidence="1 2">
    <name type="scientific">Saprospira grandis (strain Lewin)</name>
    <dbReference type="NCBI Taxonomy" id="984262"/>
    <lineage>
        <taxon>Bacteria</taxon>
        <taxon>Pseudomonadati</taxon>
        <taxon>Bacteroidota</taxon>
        <taxon>Saprospiria</taxon>
        <taxon>Saprospirales</taxon>
        <taxon>Saprospiraceae</taxon>
        <taxon>Saprospira</taxon>
    </lineage>
</organism>
<evidence type="ECO:0000313" key="1">
    <source>
        <dbReference type="EMBL" id="AFC24643.1"/>
    </source>
</evidence>
<evidence type="ECO:0000313" key="2">
    <source>
        <dbReference type="Proteomes" id="UP000007519"/>
    </source>
</evidence>
<accession>H6L1J9</accession>
<dbReference type="EMBL" id="CP002831">
    <property type="protein sequence ID" value="AFC24643.1"/>
    <property type="molecule type" value="Genomic_DNA"/>
</dbReference>
<reference evidence="1 2" key="1">
    <citation type="journal article" date="2012" name="Stand. Genomic Sci.">
        <title>Complete genome sequencing and analysis of Saprospira grandis str. Lewin, a predatory marine bacterium.</title>
        <authorList>
            <person name="Saw J.H."/>
            <person name="Yuryev A."/>
            <person name="Kanbe M."/>
            <person name="Hou S."/>
            <person name="Young A.G."/>
            <person name="Aizawa S."/>
            <person name="Alam M."/>
        </authorList>
    </citation>
    <scope>NUCLEOTIDE SEQUENCE [LARGE SCALE GENOMIC DNA]</scope>
    <source>
        <strain evidence="1 2">Lewin</strain>
    </source>
</reference>
<dbReference type="STRING" id="984262.SGRA_1909"/>
<protein>
    <submittedName>
        <fullName evidence="1">Uncharacterized protein</fullName>
    </submittedName>
</protein>
<dbReference type="HOGENOM" id="CLU_2901681_0_0_10"/>